<dbReference type="Pfam" id="PF00196">
    <property type="entry name" value="GerE"/>
    <property type="match status" value="1"/>
</dbReference>
<dbReference type="OrthoDB" id="6606424at2"/>
<dbReference type="InterPro" id="IPR050706">
    <property type="entry name" value="Cyclic-di-GMP_PDE-like"/>
</dbReference>
<dbReference type="GO" id="GO:0003677">
    <property type="term" value="F:DNA binding"/>
    <property type="evidence" value="ECO:0007669"/>
    <property type="project" value="UniProtKB-KW"/>
</dbReference>
<protein>
    <submittedName>
        <fullName evidence="3">Diguanylate phosphodiesterase</fullName>
    </submittedName>
</protein>
<evidence type="ECO:0000259" key="2">
    <source>
        <dbReference type="PROSITE" id="PS50883"/>
    </source>
</evidence>
<dbReference type="Gene3D" id="1.10.10.10">
    <property type="entry name" value="Winged helix-like DNA-binding domain superfamily/Winged helix DNA-binding domain"/>
    <property type="match status" value="1"/>
</dbReference>
<reference evidence="4" key="1">
    <citation type="submission" date="2016-01" db="EMBL/GenBank/DDBJ databases">
        <title>WGS of SAMN04407783.</title>
        <authorList>
            <person name="Adams M."/>
            <person name="Sutton G."/>
            <person name="Nelson K."/>
            <person name="Thaden J."/>
            <person name="Fowler V."/>
            <person name="Mccorrison J."/>
            <person name="Sanka R."/>
            <person name="Brinkac L."/>
            <person name="Nierman W."/>
        </authorList>
    </citation>
    <scope>NUCLEOTIDE SEQUENCE [LARGE SCALE GENOMIC DNA]</scope>
    <source>
        <strain evidence="4">GN04363</strain>
    </source>
</reference>
<dbReference type="PANTHER" id="PTHR33121:SF71">
    <property type="entry name" value="OXYGEN SENSOR PROTEIN DOSP"/>
    <property type="match status" value="1"/>
</dbReference>
<dbReference type="GO" id="GO:0006355">
    <property type="term" value="P:regulation of DNA-templated transcription"/>
    <property type="evidence" value="ECO:0007669"/>
    <property type="project" value="InterPro"/>
</dbReference>
<dbReference type="Gene3D" id="3.20.20.450">
    <property type="entry name" value="EAL domain"/>
    <property type="match status" value="1"/>
</dbReference>
<dbReference type="PRINTS" id="PR00038">
    <property type="entry name" value="HTHLUXR"/>
</dbReference>
<dbReference type="EMBL" id="LRCR01000001">
    <property type="protein sequence ID" value="KUQ86643.1"/>
    <property type="molecule type" value="Genomic_DNA"/>
</dbReference>
<dbReference type="InterPro" id="IPR001633">
    <property type="entry name" value="EAL_dom"/>
</dbReference>
<dbReference type="SUPFAM" id="SSF141868">
    <property type="entry name" value="EAL domain-like"/>
    <property type="match status" value="1"/>
</dbReference>
<feature type="domain" description="EAL" evidence="2">
    <location>
        <begin position="237"/>
        <end position="487"/>
    </location>
</feature>
<comment type="caution">
    <text evidence="3">The sequence shown here is derived from an EMBL/GenBank/DDBJ whole genome shotgun (WGS) entry which is preliminary data.</text>
</comment>
<evidence type="ECO:0000256" key="1">
    <source>
        <dbReference type="ARBA" id="ARBA00023125"/>
    </source>
</evidence>
<dbReference type="SMART" id="SM00052">
    <property type="entry name" value="EAL"/>
    <property type="match status" value="1"/>
</dbReference>
<dbReference type="RefSeq" id="WP_059310162.1">
    <property type="nucleotide sequence ID" value="NZ_LRCR01000001.1"/>
</dbReference>
<dbReference type="Proteomes" id="UP000064715">
    <property type="component" value="Unassembled WGS sequence"/>
</dbReference>
<dbReference type="PROSITE" id="PS50883">
    <property type="entry name" value="EAL"/>
    <property type="match status" value="1"/>
</dbReference>
<dbReference type="GO" id="GO:0071111">
    <property type="term" value="F:cyclic-guanylate-specific phosphodiesterase activity"/>
    <property type="evidence" value="ECO:0007669"/>
    <property type="project" value="InterPro"/>
</dbReference>
<evidence type="ECO:0000313" key="3">
    <source>
        <dbReference type="EMBL" id="KUQ86643.1"/>
    </source>
</evidence>
<proteinExistence type="predicted"/>
<sequence length="487" mass="55958">MTHKFSLRNGACDEQSYVISACGFTFQGYSLMLNKYGIQASHIHFDGDEVSSQDVENIVVNHNAHIVTFLGKGIIGLLESLKRLASVLNALPVIRRVTLYGDIPDGWLYRTLGSLLNNTHQLSLIRIASISDIISCFDTYHKGFKDRSRLLRDYNKDISAQENLKWLTRREVDVLLHFYRGMSVKELCDKMALSNKTVYTHRKEGVLKLHLIKRWLHDPHNFKAEGSIKRQSQNAGFTDKEVEVFKALHKKEIFPAYQIITDRDKKGVGFEILIRWNKNGKIVKPASFLTDVSNYEIWLKMTALVIHAAVSGINKYNGKYYFSVNIPPRLASGNALPDMARKAISMLLKPQWAEKLVFEFAEDIDVTKDKRIPETMRHLRNTGCRLFLDDCFSNHQTMFPVRQVHFDGLKLDRDIVEHFVANDNDYNLIKAIQIYSDMTGTDCIAEGVDSEEKFEKLVAMGVKNFQGYYLSRAVKEEELDRMVRLFS</sequence>
<evidence type="ECO:0000313" key="4">
    <source>
        <dbReference type="Proteomes" id="UP000064715"/>
    </source>
</evidence>
<dbReference type="InterPro" id="IPR016032">
    <property type="entry name" value="Sig_transdc_resp-reg_C-effctor"/>
</dbReference>
<keyword evidence="1" id="KW-0238">DNA-binding</keyword>
<keyword evidence="4" id="KW-1185">Reference proteome</keyword>
<accession>A0A0X4EY50</accession>
<dbReference type="InterPro" id="IPR036388">
    <property type="entry name" value="WH-like_DNA-bd_sf"/>
</dbReference>
<dbReference type="Pfam" id="PF00563">
    <property type="entry name" value="EAL"/>
    <property type="match status" value="1"/>
</dbReference>
<dbReference type="InterPro" id="IPR000792">
    <property type="entry name" value="Tscrpt_reg_LuxR_C"/>
</dbReference>
<name>A0A0X4EY50_9ENTR</name>
<dbReference type="PANTHER" id="PTHR33121">
    <property type="entry name" value="CYCLIC DI-GMP PHOSPHODIESTERASE PDEF"/>
    <property type="match status" value="1"/>
</dbReference>
<dbReference type="SUPFAM" id="SSF46894">
    <property type="entry name" value="C-terminal effector domain of the bipartite response regulators"/>
    <property type="match status" value="1"/>
</dbReference>
<dbReference type="AlphaFoldDB" id="A0A0X4EY50"/>
<dbReference type="CDD" id="cd01948">
    <property type="entry name" value="EAL"/>
    <property type="match status" value="1"/>
</dbReference>
<dbReference type="InterPro" id="IPR035919">
    <property type="entry name" value="EAL_sf"/>
</dbReference>
<organism evidence="3 4">
    <name type="scientific">Enterobacter genomosp. O</name>
    <dbReference type="NCBI Taxonomy" id="2364150"/>
    <lineage>
        <taxon>Bacteria</taxon>
        <taxon>Pseudomonadati</taxon>
        <taxon>Pseudomonadota</taxon>
        <taxon>Gammaproteobacteria</taxon>
        <taxon>Enterobacterales</taxon>
        <taxon>Enterobacteriaceae</taxon>
        <taxon>Enterobacter</taxon>
        <taxon>Enterobacter cloacae complex</taxon>
        <taxon>Enterobacter cloacae complex clade O</taxon>
    </lineage>
</organism>
<gene>
    <name evidence="3" type="ORF">AWI28_07400</name>
</gene>